<dbReference type="PANTHER" id="PTHR34857">
    <property type="entry name" value="SLL0384 PROTEIN"/>
    <property type="match status" value="1"/>
</dbReference>
<evidence type="ECO:0000256" key="3">
    <source>
        <dbReference type="ARBA" id="ARBA00022692"/>
    </source>
</evidence>
<keyword evidence="2" id="KW-1003">Cell membrane</keyword>
<dbReference type="AlphaFoldDB" id="A0A9Q4C421"/>
<keyword evidence="4 6" id="KW-1133">Transmembrane helix</keyword>
<dbReference type="EMBL" id="RKLV01000001">
    <property type="protein sequence ID" value="MCX2817951.1"/>
    <property type="molecule type" value="Genomic_DNA"/>
</dbReference>
<sequence length="240" mass="25875">MTRPKFAYRDGDTFVHGVDARAKLTALVVVSLGLTWASAGVTAAVGVVTYLVARSAGVSARELLRDVRLVLVILVVGTVARAVSDPAGLVPGAVAGTVASARFVVIIALAYTVSATTRPGDIRLAVESFLEPLPSVEETDWGTMFATAARFFPLVFEESRRVRDARKARLGERRSWYSRVRSTAFTLLIRTFRRADTVALAVEARAYSSERSSLRGLVWERTDTAFILVACSVAVVAVVV</sequence>
<keyword evidence="3 6" id="KW-0812">Transmembrane</keyword>
<dbReference type="PANTHER" id="PTHR34857:SF2">
    <property type="entry name" value="SLL0384 PROTEIN"/>
    <property type="match status" value="1"/>
</dbReference>
<feature type="transmembrane region" description="Helical" evidence="6">
    <location>
        <begin position="65"/>
        <end position="83"/>
    </location>
</feature>
<dbReference type="RefSeq" id="WP_266085507.1">
    <property type="nucleotide sequence ID" value="NZ_RKLV01000001.1"/>
</dbReference>
<accession>A0A9Q4C421</accession>
<evidence type="ECO:0000256" key="4">
    <source>
        <dbReference type="ARBA" id="ARBA00022989"/>
    </source>
</evidence>
<reference evidence="7" key="1">
    <citation type="submission" date="2022-09" db="EMBL/GenBank/DDBJ databases">
        <title>Haloadaptaus new haloarchaeum isolated from saline soil.</title>
        <authorList>
            <person name="Duran-Viseras A."/>
            <person name="Sanchez-Porro C."/>
            <person name="Ventosa A."/>
        </authorList>
    </citation>
    <scope>NUCLEOTIDE SEQUENCE</scope>
    <source>
        <strain evidence="7">F3-133</strain>
    </source>
</reference>
<evidence type="ECO:0000256" key="5">
    <source>
        <dbReference type="ARBA" id="ARBA00023136"/>
    </source>
</evidence>
<feature type="transmembrane region" description="Helical" evidence="6">
    <location>
        <begin position="24"/>
        <end position="53"/>
    </location>
</feature>
<dbReference type="InterPro" id="IPR051611">
    <property type="entry name" value="ECF_transporter_component"/>
</dbReference>
<comment type="caution">
    <text evidence="7">The sequence shown here is derived from an EMBL/GenBank/DDBJ whole genome shotgun (WGS) entry which is preliminary data.</text>
</comment>
<protein>
    <submittedName>
        <fullName evidence="7">Energy-coupling factor transporter transmembrane protein EcfT</fullName>
    </submittedName>
</protein>
<organism evidence="7 8">
    <name type="scientific">Halorutilus salinus</name>
    <dbReference type="NCBI Taxonomy" id="2487751"/>
    <lineage>
        <taxon>Archaea</taxon>
        <taxon>Methanobacteriati</taxon>
        <taxon>Methanobacteriota</taxon>
        <taxon>Stenosarchaea group</taxon>
        <taxon>Halobacteria</taxon>
        <taxon>Halorutilales</taxon>
        <taxon>Halorutilaceae</taxon>
        <taxon>Halorutilus</taxon>
    </lineage>
</organism>
<keyword evidence="5 6" id="KW-0472">Membrane</keyword>
<proteinExistence type="predicted"/>
<dbReference type="InterPro" id="IPR003339">
    <property type="entry name" value="ABC/ECF_trnsptr_transmembrane"/>
</dbReference>
<evidence type="ECO:0000313" key="7">
    <source>
        <dbReference type="EMBL" id="MCX2817951.1"/>
    </source>
</evidence>
<dbReference type="Proteomes" id="UP001149411">
    <property type="component" value="Unassembled WGS sequence"/>
</dbReference>
<evidence type="ECO:0000256" key="1">
    <source>
        <dbReference type="ARBA" id="ARBA00004141"/>
    </source>
</evidence>
<name>A0A9Q4C421_9EURY</name>
<comment type="subcellular location">
    <subcellularLocation>
        <location evidence="1">Membrane</location>
        <topology evidence="1">Multi-pass membrane protein</topology>
    </subcellularLocation>
</comment>
<evidence type="ECO:0000256" key="6">
    <source>
        <dbReference type="SAM" id="Phobius"/>
    </source>
</evidence>
<dbReference type="CDD" id="cd16914">
    <property type="entry name" value="EcfT"/>
    <property type="match status" value="1"/>
</dbReference>
<evidence type="ECO:0000256" key="2">
    <source>
        <dbReference type="ARBA" id="ARBA00022475"/>
    </source>
</evidence>
<evidence type="ECO:0000313" key="8">
    <source>
        <dbReference type="Proteomes" id="UP001149411"/>
    </source>
</evidence>
<gene>
    <name evidence="7" type="ORF">EGH25_01070</name>
</gene>
<dbReference type="Pfam" id="PF02361">
    <property type="entry name" value="CbiQ"/>
    <property type="match status" value="1"/>
</dbReference>
<dbReference type="GO" id="GO:0005886">
    <property type="term" value="C:plasma membrane"/>
    <property type="evidence" value="ECO:0007669"/>
    <property type="project" value="UniProtKB-ARBA"/>
</dbReference>
<keyword evidence="8" id="KW-1185">Reference proteome</keyword>
<feature type="transmembrane region" description="Helical" evidence="6">
    <location>
        <begin position="89"/>
        <end position="113"/>
    </location>
</feature>